<keyword evidence="5" id="KW-0238">DNA-binding</keyword>
<sequence>MRCTRQKEKILEYLQATTVHPTAEQVYESVRSSLPRISRGTVYRNLEKLCRKGEAIELYIGGRVSRYDARTGGHGHLCCRSCGLVADVDVPFDHTFHQEVVERTGFKVNGSAVQFNGVCPACQKKEQKVKKEATQ</sequence>
<dbReference type="GO" id="GO:0000976">
    <property type="term" value="F:transcription cis-regulatory region binding"/>
    <property type="evidence" value="ECO:0007669"/>
    <property type="project" value="TreeGrafter"/>
</dbReference>
<keyword evidence="4" id="KW-0805">Transcription regulation</keyword>
<evidence type="ECO:0000256" key="2">
    <source>
        <dbReference type="ARBA" id="ARBA00022491"/>
    </source>
</evidence>
<dbReference type="InterPro" id="IPR036390">
    <property type="entry name" value="WH_DNA-bd_sf"/>
</dbReference>
<dbReference type="PATRIC" id="fig|1217799.6.peg.418"/>
<comment type="cofactor">
    <cofactor evidence="7">
        <name>Zn(2+)</name>
        <dbReference type="ChEBI" id="CHEBI:29105"/>
    </cofactor>
    <text evidence="7">Binds 1 zinc ion per subunit.</text>
</comment>
<evidence type="ECO:0000256" key="3">
    <source>
        <dbReference type="ARBA" id="ARBA00022833"/>
    </source>
</evidence>
<dbReference type="GO" id="GO:1900376">
    <property type="term" value="P:regulation of secondary metabolite biosynthetic process"/>
    <property type="evidence" value="ECO:0007669"/>
    <property type="project" value="TreeGrafter"/>
</dbReference>
<feature type="binding site" evidence="7">
    <location>
        <position position="122"/>
    </location>
    <ligand>
        <name>Zn(2+)</name>
        <dbReference type="ChEBI" id="CHEBI:29105"/>
    </ligand>
</feature>
<gene>
    <name evidence="8" type="ORF">DEALK_04030</name>
</gene>
<dbReference type="Gene3D" id="3.30.1490.190">
    <property type="match status" value="1"/>
</dbReference>
<accession>A0A0W0GG76</accession>
<dbReference type="InterPro" id="IPR043135">
    <property type="entry name" value="Fur_C"/>
</dbReference>
<evidence type="ECO:0000313" key="9">
    <source>
        <dbReference type="Proteomes" id="UP000053947"/>
    </source>
</evidence>
<dbReference type="GO" id="GO:0003700">
    <property type="term" value="F:DNA-binding transcription factor activity"/>
    <property type="evidence" value="ECO:0007669"/>
    <property type="project" value="InterPro"/>
</dbReference>
<dbReference type="PANTHER" id="PTHR33202:SF7">
    <property type="entry name" value="FERRIC UPTAKE REGULATION PROTEIN"/>
    <property type="match status" value="1"/>
</dbReference>
<evidence type="ECO:0000256" key="7">
    <source>
        <dbReference type="PIRSR" id="PIRSR602481-1"/>
    </source>
</evidence>
<dbReference type="Pfam" id="PF01475">
    <property type="entry name" value="FUR"/>
    <property type="match status" value="1"/>
</dbReference>
<comment type="caution">
    <text evidence="8">The sequence shown here is derived from an EMBL/GenBank/DDBJ whole genome shotgun (WGS) entry which is preliminary data.</text>
</comment>
<reference evidence="8 9" key="1">
    <citation type="submission" date="2015-06" db="EMBL/GenBank/DDBJ databases">
        <title>Genome sequence of the organohalide-respiring Dehalogenimonas alkenigignens type strain (IP3-3T).</title>
        <authorList>
            <person name="Key T.A."/>
            <person name="Richmond D.P."/>
            <person name="Bowman K.S."/>
            <person name="Cho Y.-J."/>
            <person name="Chun J."/>
            <person name="da Costa M.S."/>
            <person name="Rainey F.A."/>
            <person name="Moe W.M."/>
        </authorList>
    </citation>
    <scope>NUCLEOTIDE SEQUENCE [LARGE SCALE GENOMIC DNA]</scope>
    <source>
        <strain evidence="8 9">IP3-3</strain>
    </source>
</reference>
<keyword evidence="6" id="KW-0804">Transcription</keyword>
<keyword evidence="9" id="KW-1185">Reference proteome</keyword>
<organism evidence="8 9">
    <name type="scientific">Dehalogenimonas alkenigignens</name>
    <dbReference type="NCBI Taxonomy" id="1217799"/>
    <lineage>
        <taxon>Bacteria</taxon>
        <taxon>Bacillati</taxon>
        <taxon>Chloroflexota</taxon>
        <taxon>Dehalococcoidia</taxon>
        <taxon>Dehalococcoidales</taxon>
        <taxon>Dehalococcoidaceae</taxon>
        <taxon>Dehalogenimonas</taxon>
    </lineage>
</organism>
<dbReference type="SUPFAM" id="SSF46785">
    <property type="entry name" value="Winged helix' DNA-binding domain"/>
    <property type="match status" value="1"/>
</dbReference>
<feature type="binding site" evidence="7">
    <location>
        <position position="82"/>
    </location>
    <ligand>
        <name>Zn(2+)</name>
        <dbReference type="ChEBI" id="CHEBI:29105"/>
    </ligand>
</feature>
<feature type="binding site" evidence="7">
    <location>
        <position position="79"/>
    </location>
    <ligand>
        <name>Zn(2+)</name>
        <dbReference type="ChEBI" id="CHEBI:29105"/>
    </ligand>
</feature>
<dbReference type="GO" id="GO:0045892">
    <property type="term" value="P:negative regulation of DNA-templated transcription"/>
    <property type="evidence" value="ECO:0007669"/>
    <property type="project" value="TreeGrafter"/>
</dbReference>
<evidence type="ECO:0000256" key="1">
    <source>
        <dbReference type="ARBA" id="ARBA00007957"/>
    </source>
</evidence>
<dbReference type="PANTHER" id="PTHR33202">
    <property type="entry name" value="ZINC UPTAKE REGULATION PROTEIN"/>
    <property type="match status" value="1"/>
</dbReference>
<feature type="binding site" evidence="7">
    <location>
        <position position="119"/>
    </location>
    <ligand>
        <name>Zn(2+)</name>
        <dbReference type="ChEBI" id="CHEBI:29105"/>
    </ligand>
</feature>
<dbReference type="RefSeq" id="WP_058438216.1">
    <property type="nucleotide sequence ID" value="NZ_KQ758903.1"/>
</dbReference>
<keyword evidence="7" id="KW-0479">Metal-binding</keyword>
<comment type="similarity">
    <text evidence="1">Belongs to the Fur family.</text>
</comment>
<dbReference type="Proteomes" id="UP000053947">
    <property type="component" value="Unassembled WGS sequence"/>
</dbReference>
<dbReference type="InterPro" id="IPR002481">
    <property type="entry name" value="FUR"/>
</dbReference>
<keyword evidence="3 7" id="KW-0862">Zinc</keyword>
<dbReference type="Gene3D" id="1.10.10.10">
    <property type="entry name" value="Winged helix-like DNA-binding domain superfamily/Winged helix DNA-binding domain"/>
    <property type="match status" value="1"/>
</dbReference>
<evidence type="ECO:0000313" key="8">
    <source>
        <dbReference type="EMBL" id="KTB47558.1"/>
    </source>
</evidence>
<dbReference type="OrthoDB" id="8659436at2"/>
<dbReference type="CDD" id="cd07153">
    <property type="entry name" value="Fur_like"/>
    <property type="match status" value="1"/>
</dbReference>
<dbReference type="EMBL" id="LFDV01000002">
    <property type="protein sequence ID" value="KTB47558.1"/>
    <property type="molecule type" value="Genomic_DNA"/>
</dbReference>
<keyword evidence="2" id="KW-0678">Repressor</keyword>
<dbReference type="InterPro" id="IPR036388">
    <property type="entry name" value="WH-like_DNA-bd_sf"/>
</dbReference>
<evidence type="ECO:0000256" key="5">
    <source>
        <dbReference type="ARBA" id="ARBA00023125"/>
    </source>
</evidence>
<dbReference type="STRING" id="1217799.DEALK_04030"/>
<protein>
    <submittedName>
        <fullName evidence="8">Fe2+/Zn2+ uptake regulation protein</fullName>
    </submittedName>
</protein>
<proteinExistence type="inferred from homology"/>
<evidence type="ECO:0000256" key="4">
    <source>
        <dbReference type="ARBA" id="ARBA00023015"/>
    </source>
</evidence>
<evidence type="ECO:0000256" key="6">
    <source>
        <dbReference type="ARBA" id="ARBA00023163"/>
    </source>
</evidence>
<dbReference type="GO" id="GO:0008270">
    <property type="term" value="F:zinc ion binding"/>
    <property type="evidence" value="ECO:0007669"/>
    <property type="project" value="TreeGrafter"/>
</dbReference>
<name>A0A0W0GG76_9CHLR</name>
<dbReference type="AlphaFoldDB" id="A0A0W0GG76"/>